<gene>
    <name evidence="1" type="ORF">RQ831_02050</name>
</gene>
<evidence type="ECO:0000313" key="1">
    <source>
        <dbReference type="EMBL" id="MDT8329816.1"/>
    </source>
</evidence>
<dbReference type="InterPro" id="IPR009100">
    <property type="entry name" value="AcylCoA_DH/oxidase_NM_dom_sf"/>
</dbReference>
<dbReference type="Gene3D" id="1.10.540.10">
    <property type="entry name" value="Acyl-CoA dehydrogenase/oxidase, N-terminal domain"/>
    <property type="match status" value="1"/>
</dbReference>
<feature type="non-terminal residue" evidence="1">
    <location>
        <position position="81"/>
    </location>
</feature>
<dbReference type="SUPFAM" id="SSF56645">
    <property type="entry name" value="Acyl-CoA dehydrogenase NM domain-like"/>
    <property type="match status" value="1"/>
</dbReference>
<name>A0ABU3MBF3_9PROT</name>
<sequence length="81" mass="8419">MNHQPLPRPGFASRTTLPTMPASQAEMLERLDALLPGMEERAARLDEEGGLPGEDVAVLGAAGMLAAPLPRALGGLGWGSE</sequence>
<proteinExistence type="predicted"/>
<dbReference type="Proteomes" id="UP001258945">
    <property type="component" value="Unassembled WGS sequence"/>
</dbReference>
<dbReference type="EMBL" id="JAVVDO010000002">
    <property type="protein sequence ID" value="MDT8329816.1"/>
    <property type="molecule type" value="Genomic_DNA"/>
</dbReference>
<comment type="caution">
    <text evidence="1">The sequence shown here is derived from an EMBL/GenBank/DDBJ whole genome shotgun (WGS) entry which is preliminary data.</text>
</comment>
<dbReference type="InterPro" id="IPR037069">
    <property type="entry name" value="AcylCoA_DH/ox_N_sf"/>
</dbReference>
<protein>
    <submittedName>
        <fullName evidence="1">Acyl-CoA dehydrogenase</fullName>
    </submittedName>
</protein>
<evidence type="ECO:0000313" key="2">
    <source>
        <dbReference type="Proteomes" id="UP001258945"/>
    </source>
</evidence>
<reference evidence="1 2" key="1">
    <citation type="journal article" date="2019" name="Microb. Pathog.">
        <title>Comparison of VITEK 2, MALDI-TOF MS, 16S rRNA gene sequencing, and whole-genome sequencing for identification of Roseomonas mucosa.</title>
        <authorList>
            <person name="Rudolph W.W."/>
            <person name="Gunzer F."/>
            <person name="Trauth M."/>
            <person name="Bunk B."/>
            <person name="Bigge R."/>
            <person name="Schrottner P."/>
        </authorList>
    </citation>
    <scope>NUCLEOTIDE SEQUENCE [LARGE SCALE GENOMIC DNA]</scope>
    <source>
        <strain evidence="1 2">DSM 103800</strain>
    </source>
</reference>
<keyword evidence="2" id="KW-1185">Reference proteome</keyword>
<accession>A0ABU3MBF3</accession>
<organism evidence="1 2">
    <name type="scientific">Roseomonas gilardii</name>
    <dbReference type="NCBI Taxonomy" id="257708"/>
    <lineage>
        <taxon>Bacteria</taxon>
        <taxon>Pseudomonadati</taxon>
        <taxon>Pseudomonadota</taxon>
        <taxon>Alphaproteobacteria</taxon>
        <taxon>Acetobacterales</taxon>
        <taxon>Roseomonadaceae</taxon>
        <taxon>Roseomonas</taxon>
    </lineage>
</organism>